<accession>A0ABV7QQT1</accession>
<evidence type="ECO:0000313" key="7">
    <source>
        <dbReference type="EMBL" id="MFC3514270.1"/>
    </source>
</evidence>
<reference evidence="8" key="1">
    <citation type="journal article" date="2019" name="Int. J. Syst. Evol. Microbiol.">
        <title>The Global Catalogue of Microorganisms (GCM) 10K type strain sequencing project: providing services to taxonomists for standard genome sequencing and annotation.</title>
        <authorList>
            <consortium name="The Broad Institute Genomics Platform"/>
            <consortium name="The Broad Institute Genome Sequencing Center for Infectious Disease"/>
            <person name="Wu L."/>
            <person name="Ma J."/>
        </authorList>
    </citation>
    <scope>NUCLEOTIDE SEQUENCE [LARGE SCALE GENOMIC DNA]</scope>
    <source>
        <strain evidence="8">CGMCC 4.7682</strain>
    </source>
</reference>
<comment type="catalytic activity">
    <reaction evidence="4">
        <text>L-aspartate + L-glutamine + ATP + H2O = L-asparagine + L-glutamate + AMP + diphosphate + H(+)</text>
        <dbReference type="Rhea" id="RHEA:12228"/>
        <dbReference type="ChEBI" id="CHEBI:15377"/>
        <dbReference type="ChEBI" id="CHEBI:15378"/>
        <dbReference type="ChEBI" id="CHEBI:29985"/>
        <dbReference type="ChEBI" id="CHEBI:29991"/>
        <dbReference type="ChEBI" id="CHEBI:30616"/>
        <dbReference type="ChEBI" id="CHEBI:33019"/>
        <dbReference type="ChEBI" id="CHEBI:58048"/>
        <dbReference type="ChEBI" id="CHEBI:58359"/>
        <dbReference type="ChEBI" id="CHEBI:456215"/>
        <dbReference type="EC" id="6.3.5.4"/>
    </reaction>
</comment>
<organism evidence="7 8">
    <name type="scientific">Amycolatopsis halotolerans</name>
    <dbReference type="NCBI Taxonomy" id="330083"/>
    <lineage>
        <taxon>Bacteria</taxon>
        <taxon>Bacillati</taxon>
        <taxon>Actinomycetota</taxon>
        <taxon>Actinomycetes</taxon>
        <taxon>Pseudonocardiales</taxon>
        <taxon>Pseudonocardiaceae</taxon>
        <taxon>Amycolatopsis</taxon>
    </lineage>
</organism>
<dbReference type="EC" id="6.3.5.4" evidence="2"/>
<comment type="caution">
    <text evidence="7">The sequence shown here is derived from an EMBL/GenBank/DDBJ whole genome shotgun (WGS) entry which is preliminary data.</text>
</comment>
<proteinExistence type="predicted"/>
<dbReference type="Pfam" id="PF00733">
    <property type="entry name" value="Asn_synthase"/>
    <property type="match status" value="1"/>
</dbReference>
<comment type="pathway">
    <text evidence="1">Amino-acid biosynthesis; L-asparagine biosynthesis; L-asparagine from L-aspartate (L-Gln route): step 1/1.</text>
</comment>
<dbReference type="EMBL" id="JBHRWI010000039">
    <property type="protein sequence ID" value="MFC3514270.1"/>
    <property type="molecule type" value="Genomic_DNA"/>
</dbReference>
<keyword evidence="3" id="KW-0061">Asparagine biosynthesis</keyword>
<dbReference type="PANTHER" id="PTHR43284">
    <property type="entry name" value="ASPARAGINE SYNTHETASE (GLUTAMINE-HYDROLYZING)"/>
    <property type="match status" value="1"/>
</dbReference>
<dbReference type="Gene3D" id="3.40.50.620">
    <property type="entry name" value="HUPs"/>
    <property type="match status" value="1"/>
</dbReference>
<evidence type="ECO:0000256" key="2">
    <source>
        <dbReference type="ARBA" id="ARBA00012737"/>
    </source>
</evidence>
<evidence type="ECO:0000256" key="3">
    <source>
        <dbReference type="ARBA" id="ARBA00022888"/>
    </source>
</evidence>
<dbReference type="SUPFAM" id="SSF52402">
    <property type="entry name" value="Adenine nucleotide alpha hydrolases-like"/>
    <property type="match status" value="1"/>
</dbReference>
<evidence type="ECO:0000256" key="1">
    <source>
        <dbReference type="ARBA" id="ARBA00005187"/>
    </source>
</evidence>
<sequence>MLDRHTVGGGESVFVVVPDHDGALAVRRPTPDSRVLATHESGRPLIVGVLGADDLFVHRSRAGIVALLGFCPVPDENLNSMLSPVTSYADLDRVTRRLPGSHHVIAALGDRIRVRGTLSNTRRVFYPRGTGNCVISNRADVVADAQAAALDETSIALRLIFPAVPHPLSNRTPWCGVEAVPPGHDAELRATGGSVRTSQWWQSPEATLSRAEASSAFREALCTAVDNRVSAHPRTSCDLSGGMDSTPVAYLAWLKNPRLTAVTLCGLTTADDDTASALRAAEQMSGADHVLLDGANLPGALDGMFDAPESHDEPFVGVQSAKFLAIAQLVAARGSTLHLTGHGGDEVLTAPTSYLHTLARRNPRVALNHLYGQRALRRWSLRDLWGVVGDRGSYGDWLAGCARNLASPLSGPHPPPPTWNQRLRLPGWVTEEGRRVVAGALSAAADAEPLARTRSQHQSLENIGLSGRVARLIGQVAGRGGVAMASPFLDDRVIESCLAVRPDDRSSPWDFKPLLTESLSGTVPAELMQRSTKNDMSENVHAGFRKQRRRITELCEDPVLAEFGLVDANALRLACTSPQPPGAALPAMITTLNCETWLRGVTSGTPSLMPSRAGCPRNAKVHNESRSYGPRQA</sequence>
<dbReference type="PANTHER" id="PTHR43284:SF1">
    <property type="entry name" value="ASPARAGINE SYNTHETASE"/>
    <property type="match status" value="1"/>
</dbReference>
<evidence type="ECO:0000259" key="6">
    <source>
        <dbReference type="Pfam" id="PF00733"/>
    </source>
</evidence>
<evidence type="ECO:0000313" key="8">
    <source>
        <dbReference type="Proteomes" id="UP001595764"/>
    </source>
</evidence>
<dbReference type="InterPro" id="IPR001962">
    <property type="entry name" value="Asn_synthase"/>
</dbReference>
<dbReference type="InterPro" id="IPR014729">
    <property type="entry name" value="Rossmann-like_a/b/a_fold"/>
</dbReference>
<gene>
    <name evidence="7" type="ORF">ACFORO_29165</name>
</gene>
<feature type="region of interest" description="Disordered" evidence="5">
    <location>
        <begin position="605"/>
        <end position="633"/>
    </location>
</feature>
<evidence type="ECO:0000256" key="4">
    <source>
        <dbReference type="ARBA" id="ARBA00048741"/>
    </source>
</evidence>
<evidence type="ECO:0000256" key="5">
    <source>
        <dbReference type="SAM" id="MobiDB-lite"/>
    </source>
</evidence>
<feature type="domain" description="Asparagine synthetase" evidence="6">
    <location>
        <begin position="217"/>
        <end position="599"/>
    </location>
</feature>
<protein>
    <recommendedName>
        <fullName evidence="2">asparagine synthase (glutamine-hydrolyzing)</fullName>
        <ecNumber evidence="2">6.3.5.4</ecNumber>
    </recommendedName>
</protein>
<name>A0ABV7QQT1_9PSEU</name>
<dbReference type="Proteomes" id="UP001595764">
    <property type="component" value="Unassembled WGS sequence"/>
</dbReference>
<dbReference type="RefSeq" id="WP_377872190.1">
    <property type="nucleotide sequence ID" value="NZ_JBHMAY010000037.1"/>
</dbReference>
<keyword evidence="8" id="KW-1185">Reference proteome</keyword>
<dbReference type="InterPro" id="IPR051786">
    <property type="entry name" value="ASN_synthetase/amidase"/>
</dbReference>
<keyword evidence="3" id="KW-0028">Amino-acid biosynthesis</keyword>